<feature type="transmembrane region" description="Helical" evidence="5">
    <location>
        <begin position="368"/>
        <end position="384"/>
    </location>
</feature>
<feature type="transmembrane region" description="Helical" evidence="5">
    <location>
        <begin position="226"/>
        <end position="244"/>
    </location>
</feature>
<dbReference type="RefSeq" id="WP_221425862.1">
    <property type="nucleotide sequence ID" value="NZ_CP081295.1"/>
</dbReference>
<evidence type="ECO:0000256" key="5">
    <source>
        <dbReference type="SAM" id="Phobius"/>
    </source>
</evidence>
<comment type="subcellular location">
    <subcellularLocation>
        <location evidence="1">Membrane</location>
        <topology evidence="1">Multi-pass membrane protein</topology>
    </subcellularLocation>
</comment>
<feature type="transmembrane region" description="Helical" evidence="5">
    <location>
        <begin position="119"/>
        <end position="142"/>
    </location>
</feature>
<keyword evidence="8" id="KW-1185">Reference proteome</keyword>
<sequence length="397" mass="43900">MTSQNERSPMYVVLAIMPTAIGLLTYQIPHSVNFLPWIWLYLCPLIAAVVLAGSRQKSKLSRPSWGVIIASSVIVGASLLSLRYSASEPVVAGVYLFRNIALLVLAWLMVSIVPDYRRLFCAILVGLSLWIALCYLVIAIEAGNPDYDWRRFFVSVRHVRHLGYLVVFQVGIAAGLAFTSDRRWQFLIAILAGFTFANLAGGRAAILACLLAAMTAAVLSPSWKKNVGAVACLYATSVPLSFIYIPPQDHWGIQRLILTVLGYTGSVNMEAGRMMLWERALDLIRQEPFYGHGDGQFIYHVQDLWPAFHPHNIYLQMVVQFGVIGALAVSYLVGRGIWINIQGQHRNVPALAAVAGTLALGLLDGPLFYTSALTLFVMCCAALYREDKLLRQARAKQ</sequence>
<dbReference type="PANTHER" id="PTHR37422">
    <property type="entry name" value="TEICHURONIC ACID BIOSYNTHESIS PROTEIN TUAE"/>
    <property type="match status" value="1"/>
</dbReference>
<dbReference type="Pfam" id="PF04932">
    <property type="entry name" value="Wzy_C"/>
    <property type="match status" value="1"/>
</dbReference>
<evidence type="ECO:0000256" key="4">
    <source>
        <dbReference type="ARBA" id="ARBA00023136"/>
    </source>
</evidence>
<feature type="transmembrane region" description="Helical" evidence="5">
    <location>
        <begin position="186"/>
        <end position="214"/>
    </location>
</feature>
<feature type="transmembrane region" description="Helical" evidence="5">
    <location>
        <begin position="313"/>
        <end position="334"/>
    </location>
</feature>
<keyword evidence="4 5" id="KW-0472">Membrane</keyword>
<feature type="transmembrane region" description="Helical" evidence="5">
    <location>
        <begin position="34"/>
        <end position="53"/>
    </location>
</feature>
<reference evidence="7 8" key="1">
    <citation type="submission" date="2021-08" db="EMBL/GenBank/DDBJ databases">
        <title>Comparative Genomics Analysis of the Genus Qipengyuania Reveals Extensive Genetic Diversity and Metabolic Versatility, Including the Description of Fifteen Novel Species.</title>
        <authorList>
            <person name="Liu Y."/>
        </authorList>
    </citation>
    <scope>NUCLEOTIDE SEQUENCE [LARGE SCALE GENOMIC DNA]</scope>
    <source>
        <strain evidence="7 8">1NDH13</strain>
    </source>
</reference>
<proteinExistence type="predicted"/>
<keyword evidence="2 5" id="KW-0812">Transmembrane</keyword>
<feature type="transmembrane region" description="Helical" evidence="5">
    <location>
        <begin position="12"/>
        <end position="28"/>
    </location>
</feature>
<organism evidence="7 8">
    <name type="scientific">Qipengyuania aurantiaca</name>
    <dbReference type="NCBI Taxonomy" id="2867233"/>
    <lineage>
        <taxon>Bacteria</taxon>
        <taxon>Pseudomonadati</taxon>
        <taxon>Pseudomonadota</taxon>
        <taxon>Alphaproteobacteria</taxon>
        <taxon>Sphingomonadales</taxon>
        <taxon>Erythrobacteraceae</taxon>
        <taxon>Qipengyuania</taxon>
    </lineage>
</organism>
<dbReference type="InterPro" id="IPR007016">
    <property type="entry name" value="O-antigen_ligase-rel_domated"/>
</dbReference>
<feature type="domain" description="O-antigen ligase-related" evidence="6">
    <location>
        <begin position="189"/>
        <end position="328"/>
    </location>
</feature>
<gene>
    <name evidence="7" type="ORF">K3148_03065</name>
</gene>
<feature type="transmembrane region" description="Helical" evidence="5">
    <location>
        <begin position="65"/>
        <end position="84"/>
    </location>
</feature>
<dbReference type="EMBL" id="CP081295">
    <property type="protein sequence ID" value="QZD90392.1"/>
    <property type="molecule type" value="Genomic_DNA"/>
</dbReference>
<evidence type="ECO:0000259" key="6">
    <source>
        <dbReference type="Pfam" id="PF04932"/>
    </source>
</evidence>
<evidence type="ECO:0000256" key="3">
    <source>
        <dbReference type="ARBA" id="ARBA00022989"/>
    </source>
</evidence>
<dbReference type="PANTHER" id="PTHR37422:SF13">
    <property type="entry name" value="LIPOPOLYSACCHARIDE BIOSYNTHESIS PROTEIN PA4999-RELATED"/>
    <property type="match status" value="1"/>
</dbReference>
<dbReference type="InterPro" id="IPR051533">
    <property type="entry name" value="WaaL-like"/>
</dbReference>
<accession>A0ABX8ZN15</accession>
<keyword evidence="7" id="KW-0436">Ligase</keyword>
<evidence type="ECO:0000313" key="8">
    <source>
        <dbReference type="Proteomes" id="UP000824281"/>
    </source>
</evidence>
<feature type="transmembrane region" description="Helical" evidence="5">
    <location>
        <begin position="90"/>
        <end position="112"/>
    </location>
</feature>
<evidence type="ECO:0000256" key="2">
    <source>
        <dbReference type="ARBA" id="ARBA00022692"/>
    </source>
</evidence>
<evidence type="ECO:0000256" key="1">
    <source>
        <dbReference type="ARBA" id="ARBA00004141"/>
    </source>
</evidence>
<name>A0ABX8ZN15_9SPHN</name>
<evidence type="ECO:0000313" key="7">
    <source>
        <dbReference type="EMBL" id="QZD90392.1"/>
    </source>
</evidence>
<dbReference type="GO" id="GO:0016874">
    <property type="term" value="F:ligase activity"/>
    <property type="evidence" value="ECO:0007669"/>
    <property type="project" value="UniProtKB-KW"/>
</dbReference>
<feature type="transmembrane region" description="Helical" evidence="5">
    <location>
        <begin position="162"/>
        <end position="179"/>
    </location>
</feature>
<dbReference type="Proteomes" id="UP000824281">
    <property type="component" value="Chromosome"/>
</dbReference>
<protein>
    <submittedName>
        <fullName evidence="7">O-antigen ligase family protein</fullName>
    </submittedName>
</protein>
<keyword evidence="3 5" id="KW-1133">Transmembrane helix</keyword>